<feature type="transmembrane region" description="Helical" evidence="1">
    <location>
        <begin position="60"/>
        <end position="81"/>
    </location>
</feature>
<sequence length="172" mass="19346">MDLVSWSLNAIDQIFSTRRQGEGEPSCPDGTFFYGYTMDSWQKRRVLCLSILSVEDVEDVYTIGCLITGFLLFGVGGYLAYREIRKMSAAVLAIVRLPGMYDGICRAINTQTEMLCELNRRLDVILTQDCRQVVVPELRAIFNFSWMLCKHDALPPPFPEDSCGPAQNSVSS</sequence>
<evidence type="ECO:0000256" key="1">
    <source>
        <dbReference type="SAM" id="Phobius"/>
    </source>
</evidence>
<keyword evidence="1" id="KW-0812">Transmembrane</keyword>
<gene>
    <name evidence="2" type="ORF">CRENBAI_000981</name>
</gene>
<evidence type="ECO:0000313" key="3">
    <source>
        <dbReference type="Proteomes" id="UP001311232"/>
    </source>
</evidence>
<keyword evidence="1" id="KW-1133">Transmembrane helix</keyword>
<comment type="caution">
    <text evidence="2">The sequence shown here is derived from an EMBL/GenBank/DDBJ whole genome shotgun (WGS) entry which is preliminary data.</text>
</comment>
<dbReference type="EMBL" id="JAHHUM010000387">
    <property type="protein sequence ID" value="KAK5620178.1"/>
    <property type="molecule type" value="Genomic_DNA"/>
</dbReference>
<keyword evidence="3" id="KW-1185">Reference proteome</keyword>
<dbReference type="AlphaFoldDB" id="A0AAV9SG95"/>
<name>A0AAV9SG95_9TELE</name>
<protein>
    <submittedName>
        <fullName evidence="2">Uncharacterized protein</fullName>
    </submittedName>
</protein>
<evidence type="ECO:0000313" key="2">
    <source>
        <dbReference type="EMBL" id="KAK5620178.1"/>
    </source>
</evidence>
<dbReference type="Proteomes" id="UP001311232">
    <property type="component" value="Unassembled WGS sequence"/>
</dbReference>
<reference evidence="2 3" key="1">
    <citation type="submission" date="2021-06" db="EMBL/GenBank/DDBJ databases">
        <authorList>
            <person name="Palmer J.M."/>
        </authorList>
    </citation>
    <scope>NUCLEOTIDE SEQUENCE [LARGE SCALE GENOMIC DNA]</scope>
    <source>
        <strain evidence="2 3">MEX-2019</strain>
        <tissue evidence="2">Muscle</tissue>
    </source>
</reference>
<accession>A0AAV9SG95</accession>
<organism evidence="2 3">
    <name type="scientific">Crenichthys baileyi</name>
    <name type="common">White River springfish</name>
    <dbReference type="NCBI Taxonomy" id="28760"/>
    <lineage>
        <taxon>Eukaryota</taxon>
        <taxon>Metazoa</taxon>
        <taxon>Chordata</taxon>
        <taxon>Craniata</taxon>
        <taxon>Vertebrata</taxon>
        <taxon>Euteleostomi</taxon>
        <taxon>Actinopterygii</taxon>
        <taxon>Neopterygii</taxon>
        <taxon>Teleostei</taxon>
        <taxon>Neoteleostei</taxon>
        <taxon>Acanthomorphata</taxon>
        <taxon>Ovalentaria</taxon>
        <taxon>Atherinomorphae</taxon>
        <taxon>Cyprinodontiformes</taxon>
        <taxon>Goodeidae</taxon>
        <taxon>Crenichthys</taxon>
    </lineage>
</organism>
<proteinExistence type="predicted"/>
<keyword evidence="1" id="KW-0472">Membrane</keyword>